<evidence type="ECO:0000259" key="1">
    <source>
        <dbReference type="Pfam" id="PF02368"/>
    </source>
</evidence>
<evidence type="ECO:0000313" key="3">
    <source>
        <dbReference type="Proteomes" id="UP000634530"/>
    </source>
</evidence>
<dbReference type="Proteomes" id="UP000634530">
    <property type="component" value="Chromosome"/>
</dbReference>
<sequence>MNDLVSSLRFPAPTFERDPQPERRPFSDLAIEVYGQRPVIGADLGINKGALDTYYPHGLLCFLLPYLEQEEDDFVELFCGNDEFPVAFTHVTASQALNGERIPLFIPHARLPDGVIQPVFFRLTRVNGGNQEETRRQSLMVDTIAPAGPYDPVPSTPWHEGMAPPLPPPFIIDYGVDRDSAERGVPVTIEPYPLDESAPHSWRMAEHDRIRLFIGGVLVEPVHRVTWDEANNRLPLTMTLYYETWLKVGDGQKVLEYEAIDQCGNYSVKWSPQTVLKVNIGNDTRPRLAYAYIDESHLGDEFDTLDYDELGEDNDATIVVTQVRQGYERGDALRITFEGRTADNAAVREVINYPIPDEEIGRNTRLPLRNAIVRELVGGTAVLSYERIRSGEEPQPSEVTRLAIVGSLISRLERPLVLEAIGDFLDPTLVEATVQITPYTGQNLTDRVDLYLLGTKANDELEFWHFFKMAGSEKDPVMFYLRHGPDLDIAGLNGGTLQLHYQVGNAEGVRESRHTLLQVGEASATLPVPNVPEAIGGILDPEAATRGATVVVPKTANLELDDRLNVYWRGSKPGGSFTYRQFDVTSQWLNTDIPFPIDRQYVDANRGGSVRASYLVERGRNTVLYSHVRSLRVGETLDLSRPEVLEASAPGDLLNPINAQNVATIRVRYLDMKNSDNIQVYWEGTPGDSGSPVIAPKPGNSTQGYVDFAVTGRTVAANIGRFVTLRYEVTRDELPLPSKPLNLRVLSFDEIPGGNPLPPLQIEEATGNAVDVRGSVTFRVNAWPFYRQGDKVWLSLESENSSGTTLRLAIWTASAINGTEFNQKYLRKVITSTPAHATWLRQLVDGHQLRVVFKVVFGGGSNEGDAIVFPVRAFTVVNVLDSTSITSIKTASGRDIDNGDTVVTSTITLTGTAAANQRVEILDEGNDTPLATVTADGNGEWHTLALTVTAKPYTITARGLYGSNPESLARSFTVTALVTPTLTSVKDPQGNTIGEGDTTTETVFTLTGTASKHQQVSIEDGSGATAEDLGNATADATGEWTFTTRDRPLGARRFYAKSLYHSGNVYSNVRNFTIKVLAAPTIRTVKDASGKEIYNNDNVATTTITLTGSAVANQRVEIRDEGSSNPMATVTANGNGDWSTTALAVTTKRYVIRARGIYGSNPESAARTFTVIPVLNFDEGAVSKSERVYVIPGNPDRYPLVNAANSFQRQASGGRTPYTYTSSDTRIATVDSRGSVVVRGRGTATIQVTDANGQSKSYNITWTQVTLCQGLGGRNYKNAVSAAQNIGYRLPSLAELNGMNREWGSHWPMGSNYYWSTDVASATIRKTLNVATGSQSSRSEILESLVVAIQS</sequence>
<dbReference type="Pfam" id="PF02368">
    <property type="entry name" value="Big_2"/>
    <property type="match status" value="1"/>
</dbReference>
<dbReference type="InterPro" id="IPR013783">
    <property type="entry name" value="Ig-like_fold"/>
</dbReference>
<accession>A0A9E6PGD6</accession>
<proteinExistence type="predicted"/>
<reference evidence="2 3" key="1">
    <citation type="journal article" date="2020" name="Microorganisms">
        <title>Reliable Identification of Environmental Pseudomonas Isolates Using the rpoD Gene.</title>
        <authorList>
            <consortium name="The Broad Institute Genome Sequencing Platform"/>
            <person name="Girard L."/>
            <person name="Lood C."/>
            <person name="Rokni-Zadeh H."/>
            <person name="van Noort V."/>
            <person name="Lavigne R."/>
            <person name="De Mot R."/>
        </authorList>
    </citation>
    <scope>NUCLEOTIDE SEQUENCE [LARGE SCALE GENOMIC DNA]</scope>
    <source>
        <strain evidence="2 3">RW8P3</strain>
    </source>
</reference>
<dbReference type="RefSeq" id="WP_186683530.1">
    <property type="nucleotide sequence ID" value="NZ_CP077093.1"/>
</dbReference>
<dbReference type="InterPro" id="IPR003343">
    <property type="entry name" value="Big_2"/>
</dbReference>
<dbReference type="Gene3D" id="2.60.40.1080">
    <property type="match status" value="1"/>
</dbReference>
<dbReference type="InterPro" id="IPR008964">
    <property type="entry name" value="Invasin/intimin_cell_adhesion"/>
</dbReference>
<dbReference type="SUPFAM" id="SSF49373">
    <property type="entry name" value="Invasin/intimin cell-adhesion fragments"/>
    <property type="match status" value="1"/>
</dbReference>
<dbReference type="EMBL" id="CP077093">
    <property type="protein sequence ID" value="QXI25895.1"/>
    <property type="molecule type" value="Genomic_DNA"/>
</dbReference>
<dbReference type="KEGG" id="pvw:HU752_018180"/>
<reference evidence="2 3" key="2">
    <citation type="journal article" date="2021" name="Microorganisms">
        <title>The Ever-Expanding Pseudomonas Genus: Description of 43 New Species and Partition of the Pseudomonas putida Group.</title>
        <authorList>
            <person name="Girard L."/>
            <person name="Lood C."/>
            <person name="Hofte M."/>
            <person name="Vandamme P."/>
            <person name="Rokni-Zadeh H."/>
            <person name="van Noort V."/>
            <person name="Lavigne R."/>
            <person name="De Mot R."/>
        </authorList>
    </citation>
    <scope>NUCLEOTIDE SEQUENCE [LARGE SCALE GENOMIC DNA]</scope>
    <source>
        <strain evidence="2 3">RW8P3</strain>
    </source>
</reference>
<protein>
    <submittedName>
        <fullName evidence="2">Ig-like domain-containing protein</fullName>
    </submittedName>
</protein>
<feature type="domain" description="BIG2" evidence="1">
    <location>
        <begin position="1216"/>
        <end position="1256"/>
    </location>
</feature>
<dbReference type="Gene3D" id="2.60.40.10">
    <property type="entry name" value="Immunoglobulins"/>
    <property type="match status" value="3"/>
</dbReference>
<keyword evidence="3" id="KW-1185">Reference proteome</keyword>
<organism evidence="2 3">
    <name type="scientific">Pseudomonas vanderleydeniana</name>
    <dbReference type="NCBI Taxonomy" id="2745495"/>
    <lineage>
        <taxon>Bacteria</taxon>
        <taxon>Pseudomonadati</taxon>
        <taxon>Pseudomonadota</taxon>
        <taxon>Gammaproteobacteria</taxon>
        <taxon>Pseudomonadales</taxon>
        <taxon>Pseudomonadaceae</taxon>
        <taxon>Pseudomonas</taxon>
    </lineage>
</organism>
<evidence type="ECO:0000313" key="2">
    <source>
        <dbReference type="EMBL" id="QXI25895.1"/>
    </source>
</evidence>
<name>A0A9E6PGD6_9PSED</name>
<gene>
    <name evidence="2" type="ORF">HU752_018180</name>
</gene>